<feature type="compositionally biased region" description="Low complexity" evidence="1">
    <location>
        <begin position="75"/>
        <end position="88"/>
    </location>
</feature>
<feature type="signal peptide" evidence="2">
    <location>
        <begin position="1"/>
        <end position="28"/>
    </location>
</feature>
<accession>A0A453MCF3</accession>
<dbReference type="Gramene" id="AET5Gv21137000.10">
    <property type="protein sequence ID" value="AET5Gv21137000.10"/>
    <property type="gene ID" value="AET5Gv21137000"/>
</dbReference>
<organism evidence="3 4">
    <name type="scientific">Aegilops tauschii subsp. strangulata</name>
    <name type="common">Goatgrass</name>
    <dbReference type="NCBI Taxonomy" id="200361"/>
    <lineage>
        <taxon>Eukaryota</taxon>
        <taxon>Viridiplantae</taxon>
        <taxon>Streptophyta</taxon>
        <taxon>Embryophyta</taxon>
        <taxon>Tracheophyta</taxon>
        <taxon>Spermatophyta</taxon>
        <taxon>Magnoliopsida</taxon>
        <taxon>Liliopsida</taxon>
        <taxon>Poales</taxon>
        <taxon>Poaceae</taxon>
        <taxon>BOP clade</taxon>
        <taxon>Pooideae</taxon>
        <taxon>Triticodae</taxon>
        <taxon>Triticeae</taxon>
        <taxon>Triticinae</taxon>
        <taxon>Aegilops</taxon>
    </lineage>
</organism>
<feature type="region of interest" description="Disordered" evidence="1">
    <location>
        <begin position="61"/>
        <end position="94"/>
    </location>
</feature>
<reference evidence="4" key="2">
    <citation type="journal article" date="2017" name="Nat. Plants">
        <title>The Aegilops tauschii genome reveals multiple impacts of transposons.</title>
        <authorList>
            <person name="Zhao G."/>
            <person name="Zou C."/>
            <person name="Li K."/>
            <person name="Wang K."/>
            <person name="Li T."/>
            <person name="Gao L."/>
            <person name="Zhang X."/>
            <person name="Wang H."/>
            <person name="Yang Z."/>
            <person name="Liu X."/>
            <person name="Jiang W."/>
            <person name="Mao L."/>
            <person name="Kong X."/>
            <person name="Jiao Y."/>
            <person name="Jia J."/>
        </authorList>
    </citation>
    <scope>NUCLEOTIDE SEQUENCE [LARGE SCALE GENOMIC DNA]</scope>
    <source>
        <strain evidence="4">cv. AL8/78</strain>
    </source>
</reference>
<keyword evidence="2" id="KW-0732">Signal</keyword>
<evidence type="ECO:0000256" key="1">
    <source>
        <dbReference type="SAM" id="MobiDB-lite"/>
    </source>
</evidence>
<keyword evidence="4" id="KW-1185">Reference proteome</keyword>
<reference evidence="4" key="1">
    <citation type="journal article" date="2014" name="Science">
        <title>Ancient hybridizations among the ancestral genomes of bread wheat.</title>
        <authorList>
            <consortium name="International Wheat Genome Sequencing Consortium,"/>
            <person name="Marcussen T."/>
            <person name="Sandve S.R."/>
            <person name="Heier L."/>
            <person name="Spannagl M."/>
            <person name="Pfeifer M."/>
            <person name="Jakobsen K.S."/>
            <person name="Wulff B.B."/>
            <person name="Steuernagel B."/>
            <person name="Mayer K.F."/>
            <person name="Olsen O.A."/>
        </authorList>
    </citation>
    <scope>NUCLEOTIDE SEQUENCE [LARGE SCALE GENOMIC DNA]</scope>
    <source>
        <strain evidence="4">cv. AL8/78</strain>
    </source>
</reference>
<dbReference type="Gramene" id="AET5Gv21137000.3">
    <property type="protein sequence ID" value="AET5Gv21137000.3"/>
    <property type="gene ID" value="AET5Gv21137000"/>
</dbReference>
<protein>
    <submittedName>
        <fullName evidence="3">Uncharacterized protein</fullName>
    </submittedName>
</protein>
<proteinExistence type="predicted"/>
<sequence>MPAGRRGGRGRPWHGWALCLLRWRRVSLEHRNRRQGTSYRSSMVEVMAGWAAPDRVEEVEGARIPEGGAGSGQWRSRGGVRTSSSRTGHPWPWH</sequence>
<evidence type="ECO:0000313" key="4">
    <source>
        <dbReference type="Proteomes" id="UP000015105"/>
    </source>
</evidence>
<dbReference type="Proteomes" id="UP000015105">
    <property type="component" value="Chromosome 5D"/>
</dbReference>
<name>A0A453MCF3_AEGTS</name>
<reference evidence="3" key="4">
    <citation type="submission" date="2019-03" db="UniProtKB">
        <authorList>
            <consortium name="EnsemblPlants"/>
        </authorList>
    </citation>
    <scope>IDENTIFICATION</scope>
</reference>
<dbReference type="AlphaFoldDB" id="A0A453MCF3"/>
<evidence type="ECO:0000313" key="3">
    <source>
        <dbReference type="EnsemblPlants" id="AET5Gv21137000.10"/>
    </source>
</evidence>
<dbReference type="EnsemblPlants" id="AET5Gv21137000.10">
    <property type="protein sequence ID" value="AET5Gv21137000.10"/>
    <property type="gene ID" value="AET5Gv21137000"/>
</dbReference>
<dbReference type="EnsemblPlants" id="AET5Gv21137000.3">
    <property type="protein sequence ID" value="AET5Gv21137000.3"/>
    <property type="gene ID" value="AET5Gv21137000"/>
</dbReference>
<reference evidence="3" key="3">
    <citation type="journal article" date="2017" name="Nature">
        <title>Genome sequence of the progenitor of the wheat D genome Aegilops tauschii.</title>
        <authorList>
            <person name="Luo M.C."/>
            <person name="Gu Y.Q."/>
            <person name="Puiu D."/>
            <person name="Wang H."/>
            <person name="Twardziok S.O."/>
            <person name="Deal K.R."/>
            <person name="Huo N."/>
            <person name="Zhu T."/>
            <person name="Wang L."/>
            <person name="Wang Y."/>
            <person name="McGuire P.E."/>
            <person name="Liu S."/>
            <person name="Long H."/>
            <person name="Ramasamy R.K."/>
            <person name="Rodriguez J.C."/>
            <person name="Van S.L."/>
            <person name="Yuan L."/>
            <person name="Wang Z."/>
            <person name="Xia Z."/>
            <person name="Xiao L."/>
            <person name="Anderson O.D."/>
            <person name="Ouyang S."/>
            <person name="Liang Y."/>
            <person name="Zimin A.V."/>
            <person name="Pertea G."/>
            <person name="Qi P."/>
            <person name="Bennetzen J.L."/>
            <person name="Dai X."/>
            <person name="Dawson M.W."/>
            <person name="Muller H.G."/>
            <person name="Kugler K."/>
            <person name="Rivarola-Duarte L."/>
            <person name="Spannagl M."/>
            <person name="Mayer K.F.X."/>
            <person name="Lu F.H."/>
            <person name="Bevan M.W."/>
            <person name="Leroy P."/>
            <person name="Li P."/>
            <person name="You F.M."/>
            <person name="Sun Q."/>
            <person name="Liu Z."/>
            <person name="Lyons E."/>
            <person name="Wicker T."/>
            <person name="Salzberg S.L."/>
            <person name="Devos K.M."/>
            <person name="Dvorak J."/>
        </authorList>
    </citation>
    <scope>NUCLEOTIDE SEQUENCE [LARGE SCALE GENOMIC DNA]</scope>
    <source>
        <strain evidence="3">cv. AL8/78</strain>
    </source>
</reference>
<feature type="chain" id="PRO_5042372655" evidence="2">
    <location>
        <begin position="29"/>
        <end position="94"/>
    </location>
</feature>
<evidence type="ECO:0000256" key="2">
    <source>
        <dbReference type="SAM" id="SignalP"/>
    </source>
</evidence>
<reference evidence="3" key="5">
    <citation type="journal article" date="2021" name="G3 (Bethesda)">
        <title>Aegilops tauschii genome assembly Aet v5.0 features greater sequence contiguity and improved annotation.</title>
        <authorList>
            <person name="Wang L."/>
            <person name="Zhu T."/>
            <person name="Rodriguez J.C."/>
            <person name="Deal K.R."/>
            <person name="Dubcovsky J."/>
            <person name="McGuire P.E."/>
            <person name="Lux T."/>
            <person name="Spannagl M."/>
            <person name="Mayer K.F.X."/>
            <person name="Baldrich P."/>
            <person name="Meyers B.C."/>
            <person name="Huo N."/>
            <person name="Gu Y.Q."/>
            <person name="Zhou H."/>
            <person name="Devos K.M."/>
            <person name="Bennetzen J.L."/>
            <person name="Unver T."/>
            <person name="Budak H."/>
            <person name="Gulick P.J."/>
            <person name="Galiba G."/>
            <person name="Kalapos B."/>
            <person name="Nelson D.R."/>
            <person name="Li P."/>
            <person name="You F.M."/>
            <person name="Luo M.C."/>
            <person name="Dvorak J."/>
        </authorList>
    </citation>
    <scope>NUCLEOTIDE SEQUENCE [LARGE SCALE GENOMIC DNA]</scope>
    <source>
        <strain evidence="3">cv. AL8/78</strain>
    </source>
</reference>